<sequence>MKISKRVLSFVAVSAIVLPTLAPTVANAATDNTNNAQSTQVQAATDNAKKVSSYSKFNNGDEVQTVLPYDTDYVANTDNIQKYMEQYIDEYRENNGLQDFNWDQDTATLNYTTKRMGQLEANDGMDGHAGFYADNNKPKILESLGWVSDASNSDQETAYWLFSSWYNEINPAVKEHGHLFNMSRQPTNASIRVGKDTKGGIYVILVSGYVSGDMNVSDLNKMPTHTFIYE</sequence>
<feature type="signal peptide" evidence="1">
    <location>
        <begin position="1"/>
        <end position="28"/>
    </location>
</feature>
<protein>
    <recommendedName>
        <fullName evidence="4">SCP domain-containing protein</fullName>
    </recommendedName>
</protein>
<proteinExistence type="predicted"/>
<evidence type="ECO:0008006" key="4">
    <source>
        <dbReference type="Google" id="ProtNLM"/>
    </source>
</evidence>
<reference evidence="3" key="1">
    <citation type="submission" date="2015-07" db="EMBL/GenBank/DDBJ databases">
        <title>Lactobacillus ginsenosidimutans/EMML 3141/ whole genome sequencing.</title>
        <authorList>
            <person name="Kim M.K."/>
            <person name="Im W.-T."/>
            <person name="Srinivasan S."/>
            <person name="Lee J.-J."/>
        </authorList>
    </citation>
    <scope>NUCLEOTIDE SEQUENCE [LARGE SCALE GENOMIC DNA]</scope>
    <source>
        <strain evidence="3">EMML 3041</strain>
    </source>
</reference>
<dbReference type="EMBL" id="CP012034">
    <property type="protein sequence ID" value="AKP67898.1"/>
    <property type="molecule type" value="Genomic_DNA"/>
</dbReference>
<dbReference type="PATRIC" id="fig|1007676.4.peg.2104"/>
<name>A0A0H4QMI8_9LACO</name>
<evidence type="ECO:0000313" key="2">
    <source>
        <dbReference type="EMBL" id="AKP67898.1"/>
    </source>
</evidence>
<keyword evidence="1" id="KW-0732">Signal</keyword>
<accession>A0A0H4QMI8</accession>
<dbReference type="RefSeq" id="WP_048705558.1">
    <property type="nucleotide sequence ID" value="NZ_CP012034.1"/>
</dbReference>
<dbReference type="Proteomes" id="UP000036106">
    <property type="component" value="Chromosome"/>
</dbReference>
<dbReference type="AlphaFoldDB" id="A0A0H4QMI8"/>
<gene>
    <name evidence="2" type="ORF">ABM34_10395</name>
</gene>
<evidence type="ECO:0000313" key="3">
    <source>
        <dbReference type="Proteomes" id="UP000036106"/>
    </source>
</evidence>
<dbReference type="KEGG" id="lgn:ABM34_10395"/>
<keyword evidence="3" id="KW-1185">Reference proteome</keyword>
<evidence type="ECO:0000256" key="1">
    <source>
        <dbReference type="SAM" id="SignalP"/>
    </source>
</evidence>
<feature type="chain" id="PRO_5005209233" description="SCP domain-containing protein" evidence="1">
    <location>
        <begin position="29"/>
        <end position="230"/>
    </location>
</feature>
<dbReference type="OrthoDB" id="2329411at2"/>
<organism evidence="2 3">
    <name type="scientific">Companilactobacillus ginsenosidimutans</name>
    <dbReference type="NCBI Taxonomy" id="1007676"/>
    <lineage>
        <taxon>Bacteria</taxon>
        <taxon>Bacillati</taxon>
        <taxon>Bacillota</taxon>
        <taxon>Bacilli</taxon>
        <taxon>Lactobacillales</taxon>
        <taxon>Lactobacillaceae</taxon>
        <taxon>Companilactobacillus</taxon>
    </lineage>
</organism>